<accession>A0A813FBB0</accession>
<dbReference type="Proteomes" id="UP000654075">
    <property type="component" value="Unassembled WGS sequence"/>
</dbReference>
<dbReference type="EMBL" id="CAJNNW010034872">
    <property type="protein sequence ID" value="CAE8724322.1"/>
    <property type="molecule type" value="Genomic_DNA"/>
</dbReference>
<reference evidence="1" key="1">
    <citation type="submission" date="2021-02" db="EMBL/GenBank/DDBJ databases">
        <authorList>
            <person name="Dougan E. K."/>
            <person name="Rhodes N."/>
            <person name="Thang M."/>
            <person name="Chan C."/>
        </authorList>
    </citation>
    <scope>NUCLEOTIDE SEQUENCE</scope>
</reference>
<dbReference type="Proteomes" id="UP000626109">
    <property type="component" value="Unassembled WGS sequence"/>
</dbReference>
<dbReference type="AlphaFoldDB" id="A0A813FBB0"/>
<sequence length="277" mass="29861">MGDAGYRSNLSGLMARLEVAPAPALGGLASFLSDVMRPPASGTDVPMEAPKELSPEALQQLEFSEMLEELKQQGLSEEHAREMLVHMQSAEPVSDEEDDDSEDEVDETLLSSTRAWMALHPPAPANEESFRDFNLKVRLQGHVESTPPDHLRAMLQVITLQAFEEPDILSATQPAAVAEKLKPVLDKWAYMLGNLYSKCDALCAADIVVGSVADCEAEAHPIAFVGVLMSVRAGVAALADDKLLLGCRRLPAGRRQSTVMAGFISFLEQAGDSSDEG</sequence>
<gene>
    <name evidence="1" type="ORF">PGLA1383_LOCUS28337</name>
    <name evidence="2" type="ORF">PGLA2088_LOCUS43661</name>
</gene>
<evidence type="ECO:0000313" key="2">
    <source>
        <dbReference type="EMBL" id="CAE8724322.1"/>
    </source>
</evidence>
<proteinExistence type="predicted"/>
<evidence type="ECO:0000313" key="1">
    <source>
        <dbReference type="EMBL" id="CAE8610520.1"/>
    </source>
</evidence>
<name>A0A813FBB0_POLGL</name>
<comment type="caution">
    <text evidence="1">The sequence shown here is derived from an EMBL/GenBank/DDBJ whole genome shotgun (WGS) entry which is preliminary data.</text>
</comment>
<dbReference type="OrthoDB" id="487293at2759"/>
<evidence type="ECO:0000313" key="3">
    <source>
        <dbReference type="Proteomes" id="UP000654075"/>
    </source>
</evidence>
<protein>
    <submittedName>
        <fullName evidence="1">Uncharacterized protein</fullName>
    </submittedName>
</protein>
<keyword evidence="3" id="KW-1185">Reference proteome</keyword>
<dbReference type="EMBL" id="CAJNNV010024717">
    <property type="protein sequence ID" value="CAE8610520.1"/>
    <property type="molecule type" value="Genomic_DNA"/>
</dbReference>
<organism evidence="1 3">
    <name type="scientific">Polarella glacialis</name>
    <name type="common">Dinoflagellate</name>
    <dbReference type="NCBI Taxonomy" id="89957"/>
    <lineage>
        <taxon>Eukaryota</taxon>
        <taxon>Sar</taxon>
        <taxon>Alveolata</taxon>
        <taxon>Dinophyceae</taxon>
        <taxon>Suessiales</taxon>
        <taxon>Suessiaceae</taxon>
        <taxon>Polarella</taxon>
    </lineage>
</organism>